<dbReference type="SUPFAM" id="SSF55874">
    <property type="entry name" value="ATPase domain of HSP90 chaperone/DNA topoisomerase II/histidine kinase"/>
    <property type="match status" value="1"/>
</dbReference>
<reference evidence="4 5" key="1">
    <citation type="submission" date="2019-10" db="EMBL/GenBank/DDBJ databases">
        <title>Actinomadura rubteroloni sp. nov. and Actinomadura macrotermitis sp. nov., isolated from the gut of fungus growing-termite Macrotermes natalensis.</title>
        <authorList>
            <person name="Benndorf R."/>
            <person name="Martin K."/>
            <person name="Kuefner M."/>
            <person name="De Beer W."/>
            <person name="Kaster A.-K."/>
            <person name="Vollmers J."/>
            <person name="Poulsen M."/>
            <person name="Beemelmanns C."/>
        </authorList>
    </citation>
    <scope>NUCLEOTIDE SEQUENCE [LARGE SCALE GENOMIC DNA]</scope>
    <source>
        <strain evidence="4 5">RB68</strain>
    </source>
</reference>
<dbReference type="Gene3D" id="3.30.565.10">
    <property type="entry name" value="Histidine kinase-like ATPase, C-terminal domain"/>
    <property type="match status" value="1"/>
</dbReference>
<evidence type="ECO:0000313" key="4">
    <source>
        <dbReference type="EMBL" id="MQY09455.1"/>
    </source>
</evidence>
<feature type="domain" description="Histidine kinase/HSP90-like ATPase" evidence="3">
    <location>
        <begin position="59"/>
        <end position="164"/>
    </location>
</feature>
<dbReference type="InterPro" id="IPR003594">
    <property type="entry name" value="HATPase_dom"/>
</dbReference>
<keyword evidence="1" id="KW-0723">Serine/threonine-protein kinase</keyword>
<sequence>MIVDQVHAVAADRGRRHRHPASPEHPHRPAEPAPAAGLRGFWPTPHEGSPRTARLVLRADAAAPKAARDFTLATLAGWDRSALGDDVAVVVSELVTNAVRHGRRELPGSSGGPVQLVLLAHPRRLVVTVTDPGLRTPEPAAPEALDDGGRGLLVVGALADSWGWAPLASSGKAVWAAFDVAGS</sequence>
<dbReference type="Proteomes" id="UP000487268">
    <property type="component" value="Unassembled WGS sequence"/>
</dbReference>
<dbReference type="RefSeq" id="WP_153541376.1">
    <property type="nucleotide sequence ID" value="NZ_WEGH01000006.1"/>
</dbReference>
<dbReference type="PANTHER" id="PTHR35526:SF3">
    <property type="entry name" value="ANTI-SIGMA-F FACTOR RSBW"/>
    <property type="match status" value="1"/>
</dbReference>
<dbReference type="AlphaFoldDB" id="A0A7K0C7P5"/>
<feature type="compositionally biased region" description="Basic and acidic residues" evidence="2">
    <location>
        <begin position="21"/>
        <end position="30"/>
    </location>
</feature>
<evidence type="ECO:0000256" key="1">
    <source>
        <dbReference type="ARBA" id="ARBA00022527"/>
    </source>
</evidence>
<protein>
    <recommendedName>
        <fullName evidence="3">Histidine kinase/HSP90-like ATPase domain-containing protein</fullName>
    </recommendedName>
</protein>
<keyword evidence="1" id="KW-0418">Kinase</keyword>
<feature type="region of interest" description="Disordered" evidence="2">
    <location>
        <begin position="9"/>
        <end position="35"/>
    </location>
</feature>
<dbReference type="EMBL" id="WEGH01000006">
    <property type="protein sequence ID" value="MQY09455.1"/>
    <property type="molecule type" value="Genomic_DNA"/>
</dbReference>
<name>A0A7K0C7P5_9ACTN</name>
<organism evidence="4 5">
    <name type="scientific">Actinomadura macrotermitis</name>
    <dbReference type="NCBI Taxonomy" id="2585200"/>
    <lineage>
        <taxon>Bacteria</taxon>
        <taxon>Bacillati</taxon>
        <taxon>Actinomycetota</taxon>
        <taxon>Actinomycetes</taxon>
        <taxon>Streptosporangiales</taxon>
        <taxon>Thermomonosporaceae</taxon>
        <taxon>Actinomadura</taxon>
    </lineage>
</organism>
<dbReference type="OrthoDB" id="3867457at2"/>
<dbReference type="InterPro" id="IPR036890">
    <property type="entry name" value="HATPase_C_sf"/>
</dbReference>
<dbReference type="InterPro" id="IPR050267">
    <property type="entry name" value="Anti-sigma-factor_SerPK"/>
</dbReference>
<evidence type="ECO:0000313" key="5">
    <source>
        <dbReference type="Proteomes" id="UP000487268"/>
    </source>
</evidence>
<dbReference type="GO" id="GO:0004674">
    <property type="term" value="F:protein serine/threonine kinase activity"/>
    <property type="evidence" value="ECO:0007669"/>
    <property type="project" value="UniProtKB-KW"/>
</dbReference>
<evidence type="ECO:0000259" key="3">
    <source>
        <dbReference type="Pfam" id="PF13581"/>
    </source>
</evidence>
<dbReference type="PANTHER" id="PTHR35526">
    <property type="entry name" value="ANTI-SIGMA-F FACTOR RSBW-RELATED"/>
    <property type="match status" value="1"/>
</dbReference>
<proteinExistence type="predicted"/>
<dbReference type="Pfam" id="PF13581">
    <property type="entry name" value="HATPase_c_2"/>
    <property type="match status" value="1"/>
</dbReference>
<accession>A0A7K0C7P5</accession>
<comment type="caution">
    <text evidence="4">The sequence shown here is derived from an EMBL/GenBank/DDBJ whole genome shotgun (WGS) entry which is preliminary data.</text>
</comment>
<keyword evidence="5" id="KW-1185">Reference proteome</keyword>
<keyword evidence="1" id="KW-0808">Transferase</keyword>
<evidence type="ECO:0000256" key="2">
    <source>
        <dbReference type="SAM" id="MobiDB-lite"/>
    </source>
</evidence>
<gene>
    <name evidence="4" type="ORF">ACRB68_75810</name>
</gene>
<dbReference type="CDD" id="cd16936">
    <property type="entry name" value="HATPase_RsbW-like"/>
    <property type="match status" value="1"/>
</dbReference>